<dbReference type="InterPro" id="IPR049251">
    <property type="entry name" value="DUF6884"/>
</dbReference>
<dbReference type="EMBL" id="JAFEUC010000002">
    <property type="protein sequence ID" value="MBM7075512.1"/>
    <property type="molecule type" value="Genomic_DNA"/>
</dbReference>
<reference evidence="2 3" key="1">
    <citation type="submission" date="2021-02" db="EMBL/GenBank/DDBJ databases">
        <authorList>
            <person name="Ra J.-S."/>
        </authorList>
    </citation>
    <scope>NUCLEOTIDE SEQUENCE [LARGE SCALE GENOMIC DNA]</scope>
    <source>
        <strain evidence="2 3">MMS20-R1-14</strain>
    </source>
</reference>
<organism evidence="2 3">
    <name type="scientific">Micromonospora humida</name>
    <dbReference type="NCBI Taxonomy" id="2809018"/>
    <lineage>
        <taxon>Bacteria</taxon>
        <taxon>Bacillati</taxon>
        <taxon>Actinomycetota</taxon>
        <taxon>Actinomycetes</taxon>
        <taxon>Micromonosporales</taxon>
        <taxon>Micromonosporaceae</taxon>
        <taxon>Micromonospora</taxon>
    </lineage>
</organism>
<comment type="caution">
    <text evidence="2">The sequence shown here is derived from an EMBL/GenBank/DDBJ whole genome shotgun (WGS) entry which is preliminary data.</text>
</comment>
<accession>A0ABS2IMD2</accession>
<evidence type="ECO:0000313" key="2">
    <source>
        <dbReference type="EMBL" id="MBM7075512.1"/>
    </source>
</evidence>
<dbReference type="RefSeq" id="WP_204923639.1">
    <property type="nucleotide sequence ID" value="NZ_JAFEUC010000002.1"/>
</dbReference>
<sequence>MNLRRLRLAHPVDALTNSADTAHTHPAELVIVGCSAEKTPTTTPLPALDLYDGGCVPDLRSRVGHLPRQRSRVRFLSAAHGLVTADTRLHTYDRPLDPARAAELRPRVWAQLQPDLFSDHTPDDILVVAEPLYLVLLADLLSDSRRPCIHWIADHAGGWPEAAAILDAWGW</sequence>
<dbReference type="Proteomes" id="UP001518872">
    <property type="component" value="Unassembled WGS sequence"/>
</dbReference>
<feature type="domain" description="DUF6884" evidence="1">
    <location>
        <begin position="30"/>
        <end position="144"/>
    </location>
</feature>
<evidence type="ECO:0000259" key="1">
    <source>
        <dbReference type="Pfam" id="PF21818"/>
    </source>
</evidence>
<proteinExistence type="predicted"/>
<name>A0ABS2IMD2_9ACTN</name>
<gene>
    <name evidence="2" type="ORF">JQX11_03970</name>
</gene>
<dbReference type="Pfam" id="PF21818">
    <property type="entry name" value="DUF6884"/>
    <property type="match status" value="1"/>
</dbReference>
<evidence type="ECO:0000313" key="3">
    <source>
        <dbReference type="Proteomes" id="UP001518872"/>
    </source>
</evidence>
<protein>
    <recommendedName>
        <fullName evidence="1">DUF6884 domain-containing protein</fullName>
    </recommendedName>
</protein>
<keyword evidence="3" id="KW-1185">Reference proteome</keyword>